<dbReference type="Ensembl" id="ENSLOCT00000010392.1">
    <property type="protein sequence ID" value="ENSLOCP00000010378.1"/>
    <property type="gene ID" value="ENSLOCG00000008534.1"/>
</dbReference>
<dbReference type="Bgee" id="ENSLOCG00000008534">
    <property type="expression patterns" value="Expressed in ovary and 3 other cell types or tissues"/>
</dbReference>
<organism evidence="2 3">
    <name type="scientific">Lepisosteus oculatus</name>
    <name type="common">Spotted gar</name>
    <dbReference type="NCBI Taxonomy" id="7918"/>
    <lineage>
        <taxon>Eukaryota</taxon>
        <taxon>Metazoa</taxon>
        <taxon>Chordata</taxon>
        <taxon>Craniata</taxon>
        <taxon>Vertebrata</taxon>
        <taxon>Euteleostomi</taxon>
        <taxon>Actinopterygii</taxon>
        <taxon>Neopterygii</taxon>
        <taxon>Holostei</taxon>
        <taxon>Semionotiformes</taxon>
        <taxon>Lepisosteidae</taxon>
        <taxon>Lepisosteus</taxon>
    </lineage>
</organism>
<dbReference type="OMA" id="RFQLWAL"/>
<dbReference type="Pfam" id="PF15158">
    <property type="entry name" value="TMEM249"/>
    <property type="match status" value="1"/>
</dbReference>
<dbReference type="AlphaFoldDB" id="W5MPR9"/>
<feature type="transmembrane region" description="Helical" evidence="1">
    <location>
        <begin position="82"/>
        <end position="101"/>
    </location>
</feature>
<dbReference type="InParanoid" id="W5MPR9"/>
<reference evidence="3" key="1">
    <citation type="submission" date="2011-12" db="EMBL/GenBank/DDBJ databases">
        <title>The Draft Genome of Lepisosteus oculatus.</title>
        <authorList>
            <consortium name="The Broad Institute Genome Assembly &amp; Analysis Group"/>
            <consortium name="Computational R&amp;D Group"/>
            <consortium name="and Sequencing Platform"/>
            <person name="Di Palma F."/>
            <person name="Alfoldi J."/>
            <person name="Johnson J."/>
            <person name="Berlin A."/>
            <person name="Gnerre S."/>
            <person name="Jaffe D."/>
            <person name="MacCallum I."/>
            <person name="Young S."/>
            <person name="Walker B.J."/>
            <person name="Lander E.S."/>
            <person name="Lindblad-Toh K."/>
        </authorList>
    </citation>
    <scope>NUCLEOTIDE SEQUENCE [LARGE SCALE GENOMIC DNA]</scope>
</reference>
<reference evidence="2" key="3">
    <citation type="submission" date="2025-09" db="UniProtKB">
        <authorList>
            <consortium name="Ensembl"/>
        </authorList>
    </citation>
    <scope>IDENTIFICATION</scope>
</reference>
<dbReference type="InterPro" id="IPR027861">
    <property type="entry name" value="TMEM249"/>
</dbReference>
<feature type="transmembrane region" description="Helical" evidence="1">
    <location>
        <begin position="57"/>
        <end position="76"/>
    </location>
</feature>
<accession>W5MPR9</accession>
<keyword evidence="1" id="KW-1133">Transmembrane helix</keyword>
<keyword evidence="1" id="KW-0472">Membrane</keyword>
<keyword evidence="1" id="KW-0812">Transmembrane</keyword>
<evidence type="ECO:0000313" key="2">
    <source>
        <dbReference type="Ensembl" id="ENSLOCP00000010378.1"/>
    </source>
</evidence>
<evidence type="ECO:0000313" key="3">
    <source>
        <dbReference type="Proteomes" id="UP000018468"/>
    </source>
</evidence>
<keyword evidence="3" id="KW-1185">Reference proteome</keyword>
<dbReference type="EMBL" id="AHAT01020217">
    <property type="status" value="NOT_ANNOTATED_CDS"/>
    <property type="molecule type" value="Genomic_DNA"/>
</dbReference>
<sequence length="219" mass="25663">IYRGQNATMPTGIFSTWDYKIFKAEQALNSKLKKNSYHPFVLKRHNVLVMEYLHEDLWKGVLLLVASVVGNALYLSRDVKDFHQYAGYLVFCLCLALWLIASSSFRRKLVVDHTAGAYRFYIHGRLRHQGPLHQIYIRMRAQKSGQGRLLYKLILHGYKLEEQQLSGFCEKYELLEILGRRMASKLNINYFDYQDVSTRHLVNQWPKRHTIAEEKAAPV</sequence>
<reference evidence="2" key="2">
    <citation type="submission" date="2025-08" db="UniProtKB">
        <authorList>
            <consortium name="Ensembl"/>
        </authorList>
    </citation>
    <scope>IDENTIFICATION</scope>
</reference>
<dbReference type="PANTHER" id="PTHR35442">
    <property type="entry name" value="TRANSMEMBRANE PROTEIN 249"/>
    <property type="match status" value="1"/>
</dbReference>
<protein>
    <submittedName>
        <fullName evidence="2">Transmembrane protein 249</fullName>
    </submittedName>
</protein>
<proteinExistence type="predicted"/>
<dbReference type="eggNOG" id="ENOG502S38B">
    <property type="taxonomic scope" value="Eukaryota"/>
</dbReference>
<dbReference type="PANTHER" id="PTHR35442:SF1">
    <property type="entry name" value="CATION CHANNEL SPERM-ASSOCIATED AUXILIARY SUBUNIT TMEM249"/>
    <property type="match status" value="1"/>
</dbReference>
<name>W5MPR9_LEPOC</name>
<dbReference type="GeneTree" id="ENSGT00510000050177"/>
<dbReference type="Proteomes" id="UP000018468">
    <property type="component" value="Linkage group LG11"/>
</dbReference>
<evidence type="ECO:0000256" key="1">
    <source>
        <dbReference type="SAM" id="Phobius"/>
    </source>
</evidence>